<evidence type="ECO:0000313" key="3">
    <source>
        <dbReference type="Proteomes" id="UP001321481"/>
    </source>
</evidence>
<reference evidence="2 3" key="1">
    <citation type="submission" date="2023-05" db="EMBL/GenBank/DDBJ databases">
        <title>Microbacterium dauci sp.nov., Isolated from Carrot Rhizosphere Soil.</title>
        <authorList>
            <person name="Xiao Z."/>
            <person name="Zheng J."/>
        </authorList>
    </citation>
    <scope>NUCLEOTIDE SEQUENCE [LARGE SCALE GENOMIC DNA]</scope>
    <source>
        <strain evidence="2 3">LX3-4</strain>
    </source>
</reference>
<name>A0ABT6ZEG0_9MICO</name>
<evidence type="ECO:0000256" key="1">
    <source>
        <dbReference type="ARBA" id="ARBA00023270"/>
    </source>
</evidence>
<accession>A0ABT6ZEG0</accession>
<keyword evidence="3" id="KW-1185">Reference proteome</keyword>
<dbReference type="RefSeq" id="WP_283716732.1">
    <property type="nucleotide sequence ID" value="NZ_JASJND010000006.1"/>
</dbReference>
<dbReference type="PANTHER" id="PTHR10683">
    <property type="entry name" value="TRANSALDOLASE"/>
    <property type="match status" value="1"/>
</dbReference>
<comment type="caution">
    <text evidence="2">The sequence shown here is derived from an EMBL/GenBank/DDBJ whole genome shotgun (WGS) entry which is preliminary data.</text>
</comment>
<dbReference type="InterPro" id="IPR013785">
    <property type="entry name" value="Aldolase_TIM"/>
</dbReference>
<organism evidence="2 3">
    <name type="scientific">Microbacterium dauci</name>
    <dbReference type="NCBI Taxonomy" id="3048008"/>
    <lineage>
        <taxon>Bacteria</taxon>
        <taxon>Bacillati</taxon>
        <taxon>Actinomycetota</taxon>
        <taxon>Actinomycetes</taxon>
        <taxon>Micrococcales</taxon>
        <taxon>Microbacteriaceae</taxon>
        <taxon>Microbacterium</taxon>
    </lineage>
</organism>
<dbReference type="PANTHER" id="PTHR10683:SF40">
    <property type="entry name" value="FRUCTOSE-6-PHOSPHATE ALDOLASE 1-RELATED"/>
    <property type="match status" value="1"/>
</dbReference>
<protein>
    <submittedName>
        <fullName evidence="2">Transaldolase family protein</fullName>
    </submittedName>
</protein>
<dbReference type="PROSITE" id="PS01054">
    <property type="entry name" value="TRANSALDOLASE_1"/>
    <property type="match status" value="1"/>
</dbReference>
<keyword evidence="1" id="KW-0704">Schiff base</keyword>
<dbReference type="InterPro" id="IPR018225">
    <property type="entry name" value="Transaldolase_AS"/>
</dbReference>
<dbReference type="Pfam" id="PF00923">
    <property type="entry name" value="TAL_FSA"/>
    <property type="match status" value="1"/>
</dbReference>
<dbReference type="Gene3D" id="3.20.20.70">
    <property type="entry name" value="Aldolase class I"/>
    <property type="match status" value="1"/>
</dbReference>
<dbReference type="Proteomes" id="UP001321481">
    <property type="component" value="Unassembled WGS sequence"/>
</dbReference>
<dbReference type="SUPFAM" id="SSF51569">
    <property type="entry name" value="Aldolase"/>
    <property type="match status" value="1"/>
</dbReference>
<gene>
    <name evidence="2" type="ORF">QNI14_08780</name>
</gene>
<proteinExistence type="predicted"/>
<dbReference type="EMBL" id="JASJND010000006">
    <property type="protein sequence ID" value="MDJ1114546.1"/>
    <property type="molecule type" value="Genomic_DNA"/>
</dbReference>
<sequence>MTFYADSADREAVGALLSDRIVAGVTTNPSILAASQISPDGARSLRDEWVGLGAASTFFQATGTSVDSLVERGRVIHSWGEEVVVKVPATAIGFPAAARLVADGVPVLVTAVHTTAQAVAASAIGASFIAPYLGRLDDRGRDGHTDIAAMTAALAGTSTEVLVASVRTPSAIARLATAGVRHITAAPAVLRAALLSPDSDEAAAAFERAAAALS</sequence>
<dbReference type="InterPro" id="IPR001585">
    <property type="entry name" value="TAL/FSA"/>
</dbReference>
<evidence type="ECO:0000313" key="2">
    <source>
        <dbReference type="EMBL" id="MDJ1114546.1"/>
    </source>
</evidence>